<dbReference type="Proteomes" id="UP000604046">
    <property type="component" value="Unassembled WGS sequence"/>
</dbReference>
<dbReference type="Pfam" id="PF02450">
    <property type="entry name" value="LCAT"/>
    <property type="match status" value="1"/>
</dbReference>
<keyword evidence="2" id="KW-1185">Reference proteome</keyword>
<organism evidence="1 2">
    <name type="scientific">Symbiodinium natans</name>
    <dbReference type="NCBI Taxonomy" id="878477"/>
    <lineage>
        <taxon>Eukaryota</taxon>
        <taxon>Sar</taxon>
        <taxon>Alveolata</taxon>
        <taxon>Dinophyceae</taxon>
        <taxon>Suessiales</taxon>
        <taxon>Symbiodiniaceae</taxon>
        <taxon>Symbiodinium</taxon>
    </lineage>
</organism>
<evidence type="ECO:0000313" key="2">
    <source>
        <dbReference type="Proteomes" id="UP000604046"/>
    </source>
</evidence>
<name>A0A812PV51_9DINO</name>
<comment type="caution">
    <text evidence="1">The sequence shown here is derived from an EMBL/GenBank/DDBJ whole genome shotgun (WGS) entry which is preliminary data.</text>
</comment>
<dbReference type="GO" id="GO:0006629">
    <property type="term" value="P:lipid metabolic process"/>
    <property type="evidence" value="ECO:0007669"/>
    <property type="project" value="InterPro"/>
</dbReference>
<dbReference type="GO" id="GO:0008374">
    <property type="term" value="F:O-acyltransferase activity"/>
    <property type="evidence" value="ECO:0007669"/>
    <property type="project" value="InterPro"/>
</dbReference>
<dbReference type="PANTHER" id="PTHR11440">
    <property type="entry name" value="LECITHIN-CHOLESTEROL ACYLTRANSFERASE-RELATED"/>
    <property type="match status" value="1"/>
</dbReference>
<dbReference type="InterPro" id="IPR003386">
    <property type="entry name" value="LACT/PDAT_acylTrfase"/>
</dbReference>
<dbReference type="InterPro" id="IPR029058">
    <property type="entry name" value="AB_hydrolase_fold"/>
</dbReference>
<proteinExistence type="predicted"/>
<dbReference type="EMBL" id="CAJNDS010002190">
    <property type="protein sequence ID" value="CAE7365076.1"/>
    <property type="molecule type" value="Genomic_DNA"/>
</dbReference>
<accession>A0A812PV51</accession>
<reference evidence="1" key="1">
    <citation type="submission" date="2021-02" db="EMBL/GenBank/DDBJ databases">
        <authorList>
            <person name="Dougan E. K."/>
            <person name="Rhodes N."/>
            <person name="Thang M."/>
            <person name="Chan C."/>
        </authorList>
    </citation>
    <scope>NUCLEOTIDE SEQUENCE</scope>
</reference>
<gene>
    <name evidence="1" type="primary">PSAT</name>
    <name evidence="1" type="ORF">SNAT2548_LOCUS19774</name>
</gene>
<dbReference type="Gene3D" id="3.40.50.1820">
    <property type="entry name" value="alpha/beta hydrolase"/>
    <property type="match status" value="1"/>
</dbReference>
<sequence>MKCNIFPLVSGEVRHLVLADAEHEAPGVHLTVVPGIAGVDSLDPDSFFGLAAEASYVFAPVVRTLEKLGYVEGVDLIAAPYDWRFAPSMMEKREGYFQKMVSSIETLDKDGAGVILLAHSMGNKVVSYFLDFAVKQKG</sequence>
<evidence type="ECO:0000313" key="1">
    <source>
        <dbReference type="EMBL" id="CAE7365076.1"/>
    </source>
</evidence>
<dbReference type="OrthoDB" id="190846at2759"/>
<dbReference type="AlphaFoldDB" id="A0A812PV51"/>
<protein>
    <submittedName>
        <fullName evidence="1">PSAT protein</fullName>
    </submittedName>
</protein>